<feature type="domain" description="Cupin type-2" evidence="2">
    <location>
        <begin position="66"/>
        <end position="130"/>
    </location>
</feature>
<dbReference type="PANTHER" id="PTHR43698:SF1">
    <property type="entry name" value="BLL4564 PROTEIN"/>
    <property type="match status" value="1"/>
</dbReference>
<dbReference type="InterPro" id="IPR011051">
    <property type="entry name" value="RmlC_Cupin_sf"/>
</dbReference>
<dbReference type="InterPro" id="IPR014710">
    <property type="entry name" value="RmlC-like_jellyroll"/>
</dbReference>
<dbReference type="Proteomes" id="UP000311605">
    <property type="component" value="Unassembled WGS sequence"/>
</dbReference>
<dbReference type="InterPro" id="IPR047263">
    <property type="entry name" value="HNL-like_cupin"/>
</dbReference>
<accession>A0A5C4XJH7</accession>
<dbReference type="Gene3D" id="2.60.120.10">
    <property type="entry name" value="Jelly Rolls"/>
    <property type="match status" value="1"/>
</dbReference>
<organism evidence="3 4">
    <name type="scientific">Aliirhizobium smilacinae</name>
    <dbReference type="NCBI Taxonomy" id="1395944"/>
    <lineage>
        <taxon>Bacteria</taxon>
        <taxon>Pseudomonadati</taxon>
        <taxon>Pseudomonadota</taxon>
        <taxon>Alphaproteobacteria</taxon>
        <taxon>Hyphomicrobiales</taxon>
        <taxon>Rhizobiaceae</taxon>
        <taxon>Aliirhizobium</taxon>
    </lineage>
</organism>
<dbReference type="OrthoDB" id="9802489at2"/>
<reference evidence="3 4" key="1">
    <citation type="submission" date="2019-06" db="EMBL/GenBank/DDBJ databases">
        <title>The draft genome of Rhizobium smilacinae PTYR-5.</title>
        <authorList>
            <person name="Liu L."/>
            <person name="Li L."/>
            <person name="Zhang X."/>
        </authorList>
    </citation>
    <scope>NUCLEOTIDE SEQUENCE [LARGE SCALE GENOMIC DNA]</scope>
    <source>
        <strain evidence="3 4">PTYR-5</strain>
    </source>
</reference>
<evidence type="ECO:0000259" key="2">
    <source>
        <dbReference type="Pfam" id="PF07883"/>
    </source>
</evidence>
<dbReference type="CDD" id="cd02233">
    <property type="entry name" value="cupin_HNL-like"/>
    <property type="match status" value="1"/>
</dbReference>
<feature type="signal peptide" evidence="1">
    <location>
        <begin position="1"/>
        <end position="20"/>
    </location>
</feature>
<dbReference type="EMBL" id="VDMN01000002">
    <property type="protein sequence ID" value="TNM63339.1"/>
    <property type="molecule type" value="Genomic_DNA"/>
</dbReference>
<name>A0A5C4XJH7_9HYPH</name>
<dbReference type="AlphaFoldDB" id="A0A5C4XJH7"/>
<evidence type="ECO:0000313" key="3">
    <source>
        <dbReference type="EMBL" id="TNM63339.1"/>
    </source>
</evidence>
<evidence type="ECO:0000256" key="1">
    <source>
        <dbReference type="SAM" id="SignalP"/>
    </source>
</evidence>
<dbReference type="Pfam" id="PF07883">
    <property type="entry name" value="Cupin_2"/>
    <property type="match status" value="1"/>
</dbReference>
<dbReference type="SUPFAM" id="SSF51182">
    <property type="entry name" value="RmlC-like cupins"/>
    <property type="match status" value="1"/>
</dbReference>
<dbReference type="RefSeq" id="WP_139676252.1">
    <property type="nucleotide sequence ID" value="NZ_VDMN01000002.1"/>
</dbReference>
<sequence length="156" mass="16231">MNMKTAITVALSLGASAALAEADKGVSVTRAGTHASTAGPSNNFTGAVRVGSRFSATAPATVSGGTVTFEPGARTAWHTHPLGQTLIVTAGVGLVQHWDGAVQEIRPGDIAWIPPGVKHWHGATETTGMSHIAISETLDGKSVEWMEQVTDEQYTR</sequence>
<dbReference type="InterPro" id="IPR013096">
    <property type="entry name" value="Cupin_2"/>
</dbReference>
<proteinExistence type="predicted"/>
<dbReference type="PANTHER" id="PTHR43698">
    <property type="entry name" value="RIBD C-TERMINAL DOMAIN CONTAINING PROTEIN"/>
    <property type="match status" value="1"/>
</dbReference>
<keyword evidence="4" id="KW-1185">Reference proteome</keyword>
<protein>
    <submittedName>
        <fullName evidence="3">Cupin domain-containing protein</fullName>
    </submittedName>
</protein>
<comment type="caution">
    <text evidence="3">The sequence shown here is derived from an EMBL/GenBank/DDBJ whole genome shotgun (WGS) entry which is preliminary data.</text>
</comment>
<keyword evidence="1" id="KW-0732">Signal</keyword>
<evidence type="ECO:0000313" key="4">
    <source>
        <dbReference type="Proteomes" id="UP000311605"/>
    </source>
</evidence>
<gene>
    <name evidence="3" type="ORF">FHP24_10980</name>
</gene>
<feature type="chain" id="PRO_5022832266" evidence="1">
    <location>
        <begin position="21"/>
        <end position="156"/>
    </location>
</feature>